<dbReference type="OrthoDB" id="248747at2759"/>
<keyword evidence="2" id="KW-0175">Coiled coil</keyword>
<dbReference type="PRINTS" id="PR00219">
    <property type="entry name" value="SYNAPTOBREVN"/>
</dbReference>
<evidence type="ECO:0000256" key="3">
    <source>
        <dbReference type="SAM" id="Phobius"/>
    </source>
</evidence>
<dbReference type="VEuPathDB" id="TriTrypDB:TRSC58_06037"/>
<dbReference type="EMBL" id="AUPL01006037">
    <property type="protein sequence ID" value="ESL06291.1"/>
    <property type="molecule type" value="Genomic_DNA"/>
</dbReference>
<dbReference type="InterPro" id="IPR042855">
    <property type="entry name" value="V_SNARE_CC"/>
</dbReference>
<dbReference type="GO" id="GO:0015031">
    <property type="term" value="P:protein transport"/>
    <property type="evidence" value="ECO:0007669"/>
    <property type="project" value="UniProtKB-KW"/>
</dbReference>
<proteinExistence type="predicted"/>
<dbReference type="GO" id="GO:0016192">
    <property type="term" value="P:vesicle-mediated transport"/>
    <property type="evidence" value="ECO:0007669"/>
    <property type="project" value="InterPro"/>
</dbReference>
<feature type="transmembrane region" description="Helical" evidence="3">
    <location>
        <begin position="180"/>
        <end position="199"/>
    </location>
</feature>
<dbReference type="InterPro" id="IPR001388">
    <property type="entry name" value="Synaptobrevin-like"/>
</dbReference>
<dbReference type="PROSITE" id="PS50892">
    <property type="entry name" value="V_SNARE"/>
    <property type="match status" value="1"/>
</dbReference>
<comment type="caution">
    <text evidence="5">The sequence shown here is derived from an EMBL/GenBank/DDBJ whole genome shotgun (WGS) entry which is preliminary data.</text>
</comment>
<keyword evidence="3" id="KW-0472">Membrane</keyword>
<dbReference type="InterPro" id="IPR011012">
    <property type="entry name" value="Longin-like_dom_sf"/>
</dbReference>
<protein>
    <recommendedName>
        <fullName evidence="4">V-SNARE coiled-coil homology domain-containing protein</fullName>
    </recommendedName>
</protein>
<keyword evidence="3" id="KW-0812">Transmembrane</keyword>
<dbReference type="Gene3D" id="1.20.5.110">
    <property type="match status" value="1"/>
</dbReference>
<evidence type="ECO:0000256" key="1">
    <source>
        <dbReference type="ARBA" id="ARBA00022927"/>
    </source>
</evidence>
<evidence type="ECO:0000313" key="5">
    <source>
        <dbReference type="EMBL" id="ESL06291.1"/>
    </source>
</evidence>
<accession>A0A061IWM5</accession>
<dbReference type="AlphaFoldDB" id="A0A061IWM5"/>
<evidence type="ECO:0000313" key="6">
    <source>
        <dbReference type="Proteomes" id="UP000031737"/>
    </source>
</evidence>
<name>A0A061IWM5_TRYRA</name>
<dbReference type="GO" id="GO:0016020">
    <property type="term" value="C:membrane"/>
    <property type="evidence" value="ECO:0007669"/>
    <property type="project" value="InterPro"/>
</dbReference>
<reference evidence="5 6" key="1">
    <citation type="submission" date="2013-07" db="EMBL/GenBank/DDBJ databases">
        <authorList>
            <person name="Stoco P.H."/>
            <person name="Wagner G."/>
            <person name="Gerber A."/>
            <person name="Zaha A."/>
            <person name="Thompson C."/>
            <person name="Bartholomeu D.C."/>
            <person name="Luckemeyer D.D."/>
            <person name="Bahia D."/>
            <person name="Loreto E."/>
            <person name="Prestes E.B."/>
            <person name="Lima F.M."/>
            <person name="Rodrigues-Luiz G."/>
            <person name="Vallejo G.A."/>
            <person name="Filho J.F."/>
            <person name="Monteiro K.M."/>
            <person name="Tyler K.M."/>
            <person name="de Almeida L.G."/>
            <person name="Ortiz M.F."/>
            <person name="Siervo M.A."/>
            <person name="de Moraes M.H."/>
            <person name="Cunha O.L."/>
            <person name="Mendonca-Neto R."/>
            <person name="Silva R."/>
            <person name="Teixeira S.M."/>
            <person name="Murta S.M."/>
            <person name="Sincero T.C."/>
            <person name="Mendes T.A."/>
            <person name="Urmenyi T.P."/>
            <person name="Silva V.G."/>
            <person name="da Rocha W.D."/>
            <person name="Andersson B."/>
            <person name="Romanha A.J."/>
            <person name="Steindel M."/>
            <person name="de Vasconcelos A.T."/>
            <person name="Grisard E.C."/>
        </authorList>
    </citation>
    <scope>NUCLEOTIDE SEQUENCE [LARGE SCALE GENOMIC DNA]</scope>
    <source>
        <strain evidence="5 6">SC58</strain>
    </source>
</reference>
<dbReference type="Proteomes" id="UP000031737">
    <property type="component" value="Unassembled WGS sequence"/>
</dbReference>
<keyword evidence="1" id="KW-0653">Protein transport</keyword>
<gene>
    <name evidence="5" type="ORF">TRSC58_06037</name>
</gene>
<organism evidence="5 6">
    <name type="scientific">Trypanosoma rangeli SC58</name>
    <dbReference type="NCBI Taxonomy" id="429131"/>
    <lineage>
        <taxon>Eukaryota</taxon>
        <taxon>Discoba</taxon>
        <taxon>Euglenozoa</taxon>
        <taxon>Kinetoplastea</taxon>
        <taxon>Metakinetoplastina</taxon>
        <taxon>Trypanosomatida</taxon>
        <taxon>Trypanosomatidae</taxon>
        <taxon>Trypanosoma</taxon>
        <taxon>Herpetosoma</taxon>
    </lineage>
</organism>
<dbReference type="SUPFAM" id="SSF64356">
    <property type="entry name" value="SNARE-like"/>
    <property type="match status" value="1"/>
</dbReference>
<dbReference type="CDD" id="cd15843">
    <property type="entry name" value="R-SNARE"/>
    <property type="match status" value="1"/>
</dbReference>
<dbReference type="SUPFAM" id="SSF58038">
    <property type="entry name" value="SNARE fusion complex"/>
    <property type="match status" value="1"/>
</dbReference>
<keyword evidence="1" id="KW-0813">Transport</keyword>
<sequence length="200" mass="22415">MVTILYSCVESADGVLLAEAQAVSSMQAASVRKVLANIKGPLVERRCVMYNGYSYDILPHRDGTVYVCVTEKSCDRATSFRFLEAARRRCSSQRSNPASMAAELKREVDLFNDTQDTKIRDLRSEIETVKETMIANVDKLLCREDRLDTLLLQSSLLEGESSAFRQNARSLERQSLNRRIAIGVSVALVVLILLFVSLFL</sequence>
<evidence type="ECO:0000259" key="4">
    <source>
        <dbReference type="PROSITE" id="PS50892"/>
    </source>
</evidence>
<keyword evidence="3" id="KW-1133">Transmembrane helix</keyword>
<dbReference type="InterPro" id="IPR051097">
    <property type="entry name" value="Synaptobrevin-like_transport"/>
</dbReference>
<evidence type="ECO:0000256" key="2">
    <source>
        <dbReference type="PROSITE-ProRule" id="PRU00290"/>
    </source>
</evidence>
<dbReference type="Pfam" id="PF00957">
    <property type="entry name" value="Synaptobrevin"/>
    <property type="match status" value="1"/>
</dbReference>
<feature type="domain" description="V-SNARE coiled-coil homology" evidence="4">
    <location>
        <begin position="118"/>
        <end position="178"/>
    </location>
</feature>
<keyword evidence="6" id="KW-1185">Reference proteome</keyword>
<dbReference type="PANTHER" id="PTHR21136">
    <property type="entry name" value="SNARE PROTEINS"/>
    <property type="match status" value="1"/>
</dbReference>
<dbReference type="PANTHER" id="PTHR21136:SF168">
    <property type="entry name" value="VESICLE-ASSOCIATED MEMBRANE PROTEIN 9"/>
    <property type="match status" value="1"/>
</dbReference>
<dbReference type="Gene3D" id="3.30.450.50">
    <property type="entry name" value="Longin domain"/>
    <property type="match status" value="1"/>
</dbReference>